<sequence length="147" mass="16131">MTGGKAMMKGDPELTWTSATGVGTGMLGADDAAEERDGEARVMLPTKVSMEGRVIDMPIELYTLGDTVMYEVRVEGRIAEQLFMVLNIVIRSARHTCGKWSSRTPKVTTNDRTLTGANRLGAMSSLNCKQSFNVKDRVNGLKRDTKE</sequence>
<reference evidence="1" key="1">
    <citation type="submission" date="2024-09" db="EMBL/GenBank/DDBJ databases">
        <title>Black Yeasts Isolated from many extreme environments.</title>
        <authorList>
            <person name="Coleine C."/>
            <person name="Stajich J.E."/>
            <person name="Selbmann L."/>
        </authorList>
    </citation>
    <scope>NUCLEOTIDE SEQUENCE</scope>
    <source>
        <strain evidence="1">CCFEE 5737</strain>
    </source>
</reference>
<protein>
    <submittedName>
        <fullName evidence="1">Uncharacterized protein</fullName>
    </submittedName>
</protein>
<name>A0ACC3DH30_9PEZI</name>
<keyword evidence="2" id="KW-1185">Reference proteome</keyword>
<comment type="caution">
    <text evidence="1">The sequence shown here is derived from an EMBL/GenBank/DDBJ whole genome shotgun (WGS) entry which is preliminary data.</text>
</comment>
<organism evidence="1 2">
    <name type="scientific">Coniosporium uncinatum</name>
    <dbReference type="NCBI Taxonomy" id="93489"/>
    <lineage>
        <taxon>Eukaryota</taxon>
        <taxon>Fungi</taxon>
        <taxon>Dikarya</taxon>
        <taxon>Ascomycota</taxon>
        <taxon>Pezizomycotina</taxon>
        <taxon>Dothideomycetes</taxon>
        <taxon>Dothideomycetes incertae sedis</taxon>
        <taxon>Coniosporium</taxon>
    </lineage>
</organism>
<dbReference type="Proteomes" id="UP001186974">
    <property type="component" value="Unassembled WGS sequence"/>
</dbReference>
<dbReference type="EMBL" id="JAWDJW010004705">
    <property type="protein sequence ID" value="KAK3072631.1"/>
    <property type="molecule type" value="Genomic_DNA"/>
</dbReference>
<proteinExistence type="predicted"/>
<evidence type="ECO:0000313" key="1">
    <source>
        <dbReference type="EMBL" id="KAK3072631.1"/>
    </source>
</evidence>
<gene>
    <name evidence="1" type="ORF">LTS18_014603</name>
</gene>
<evidence type="ECO:0000313" key="2">
    <source>
        <dbReference type="Proteomes" id="UP001186974"/>
    </source>
</evidence>
<accession>A0ACC3DH30</accession>